<feature type="transmembrane region" description="Helical" evidence="1">
    <location>
        <begin position="12"/>
        <end position="37"/>
    </location>
</feature>
<feature type="transmembrane region" description="Helical" evidence="1">
    <location>
        <begin position="185"/>
        <end position="203"/>
    </location>
</feature>
<keyword evidence="1" id="KW-0812">Transmembrane</keyword>
<dbReference type="OrthoDB" id="9776502at2"/>
<feature type="transmembrane region" description="Helical" evidence="1">
    <location>
        <begin position="388"/>
        <end position="409"/>
    </location>
</feature>
<keyword evidence="1" id="KW-1133">Transmembrane helix</keyword>
<feature type="transmembrane region" description="Helical" evidence="1">
    <location>
        <begin position="265"/>
        <end position="290"/>
    </location>
</feature>
<keyword evidence="1" id="KW-0472">Membrane</keyword>
<comment type="caution">
    <text evidence="2">The sequence shown here is derived from an EMBL/GenBank/DDBJ whole genome shotgun (WGS) entry which is preliminary data.</text>
</comment>
<accession>A0A1Y1RYY3</accession>
<feature type="transmembrane region" description="Helical" evidence="1">
    <location>
        <begin position="151"/>
        <end position="173"/>
    </location>
</feature>
<organism evidence="2 3">
    <name type="scientific">Marispirochaeta aestuarii</name>
    <dbReference type="NCBI Taxonomy" id="1963862"/>
    <lineage>
        <taxon>Bacteria</taxon>
        <taxon>Pseudomonadati</taxon>
        <taxon>Spirochaetota</taxon>
        <taxon>Spirochaetia</taxon>
        <taxon>Spirochaetales</taxon>
        <taxon>Spirochaetaceae</taxon>
        <taxon>Marispirochaeta</taxon>
    </lineage>
</organism>
<dbReference type="AlphaFoldDB" id="A0A1Y1RYY3"/>
<dbReference type="STRING" id="1963862.B4O97_08220"/>
<feature type="transmembrane region" description="Helical" evidence="1">
    <location>
        <begin position="296"/>
        <end position="314"/>
    </location>
</feature>
<feature type="transmembrane region" description="Helical" evidence="1">
    <location>
        <begin position="345"/>
        <end position="376"/>
    </location>
</feature>
<reference evidence="2 3" key="1">
    <citation type="submission" date="2017-03" db="EMBL/GenBank/DDBJ databases">
        <title>Draft Genome sequence of Marispirochaeta sp. strain JC444.</title>
        <authorList>
            <person name="Shivani Y."/>
            <person name="Subhash Y."/>
            <person name="Sasikala C."/>
            <person name="Ramana C."/>
        </authorList>
    </citation>
    <scope>NUCLEOTIDE SEQUENCE [LARGE SCALE GENOMIC DNA]</scope>
    <source>
        <strain evidence="2 3">JC444</strain>
    </source>
</reference>
<evidence type="ECO:0008006" key="4">
    <source>
        <dbReference type="Google" id="ProtNLM"/>
    </source>
</evidence>
<keyword evidence="3" id="KW-1185">Reference proteome</keyword>
<evidence type="ECO:0000313" key="2">
    <source>
        <dbReference type="EMBL" id="ORC35748.1"/>
    </source>
</evidence>
<dbReference type="Proteomes" id="UP000192343">
    <property type="component" value="Unassembled WGS sequence"/>
</dbReference>
<feature type="transmembrane region" description="Helical" evidence="1">
    <location>
        <begin position="58"/>
        <end position="76"/>
    </location>
</feature>
<feature type="transmembrane region" description="Helical" evidence="1">
    <location>
        <begin position="223"/>
        <end position="244"/>
    </location>
</feature>
<feature type="transmembrane region" description="Helical" evidence="1">
    <location>
        <begin position="126"/>
        <end position="145"/>
    </location>
</feature>
<proteinExistence type="predicted"/>
<sequence>MEREEKRLYGLMYILLAGFFLAGLFTQGPASVGAGLLKIQVHPARLLNDFTLVGGEGAALVNAAVIAALGLLLVRINRVRLSGPTLSAVFTIFGFGLFGKTVFNILPIVIGVVISARIAGKSFREYILMALFGTTLGPLVTSLGFETGLPLLPAMAVAVAGGITVGILLPPVAMIMLRMHQGFSLYNIGLTGGFIAIFGAAVLTASGRALNTSLVWNSAPSGLLIYLVPVTSAVLLIFGLLGKAKQNLGDFIKILTLPGRLPSDFMSSTSISGSLINMGIIGLLTWSYVLLVGGDVNGPVLGGIFTALGFAAFGKHPKNSWPLVAGVVAACLVFGKDLAAPGPLLAALFCLTLAPVAGEFGWMAGVIAGFLHLVMVERTGAWHLGINLYNNGFAGGLTATLMVAVIEWFRTSRENSRTEPSYRRRR</sequence>
<dbReference type="InterPro" id="IPR011470">
    <property type="entry name" value="DUF1576"/>
</dbReference>
<evidence type="ECO:0000256" key="1">
    <source>
        <dbReference type="SAM" id="Phobius"/>
    </source>
</evidence>
<protein>
    <recommendedName>
        <fullName evidence="4">DUF1576 domain-containing protein</fullName>
    </recommendedName>
</protein>
<gene>
    <name evidence="2" type="ORF">B4O97_08220</name>
</gene>
<dbReference type="EMBL" id="MWQY01000008">
    <property type="protein sequence ID" value="ORC35748.1"/>
    <property type="molecule type" value="Genomic_DNA"/>
</dbReference>
<evidence type="ECO:0000313" key="3">
    <source>
        <dbReference type="Proteomes" id="UP000192343"/>
    </source>
</evidence>
<feature type="transmembrane region" description="Helical" evidence="1">
    <location>
        <begin position="321"/>
        <end position="339"/>
    </location>
</feature>
<feature type="transmembrane region" description="Helical" evidence="1">
    <location>
        <begin position="88"/>
        <end position="114"/>
    </location>
</feature>
<name>A0A1Y1RYY3_9SPIO</name>
<dbReference type="Pfam" id="PF07613">
    <property type="entry name" value="DUF1576"/>
    <property type="match status" value="2"/>
</dbReference>